<accession>A0A813A0Z5</accession>
<reference evidence="1" key="1">
    <citation type="submission" date="2021-02" db="EMBL/GenBank/DDBJ databases">
        <authorList>
            <person name="Dougan E. K."/>
            <person name="Rhodes N."/>
            <person name="Thang M."/>
            <person name="Chan C."/>
        </authorList>
    </citation>
    <scope>NUCLEOTIDE SEQUENCE</scope>
</reference>
<keyword evidence="2" id="KW-1185">Reference proteome</keyword>
<organism evidence="1 2">
    <name type="scientific">Symbiodinium necroappetens</name>
    <dbReference type="NCBI Taxonomy" id="1628268"/>
    <lineage>
        <taxon>Eukaryota</taxon>
        <taxon>Sar</taxon>
        <taxon>Alveolata</taxon>
        <taxon>Dinophyceae</taxon>
        <taxon>Suessiales</taxon>
        <taxon>Symbiodiniaceae</taxon>
        <taxon>Symbiodinium</taxon>
    </lineage>
</organism>
<name>A0A813A0Z5_9DINO</name>
<dbReference type="EMBL" id="CAJNJA010053446">
    <property type="protein sequence ID" value="CAE7850458.1"/>
    <property type="molecule type" value="Genomic_DNA"/>
</dbReference>
<dbReference type="Proteomes" id="UP000601435">
    <property type="component" value="Unassembled WGS sequence"/>
</dbReference>
<comment type="caution">
    <text evidence="1">The sequence shown here is derived from an EMBL/GenBank/DDBJ whole genome shotgun (WGS) entry which is preliminary data.</text>
</comment>
<evidence type="ECO:0000313" key="1">
    <source>
        <dbReference type="EMBL" id="CAE7850458.1"/>
    </source>
</evidence>
<proteinExistence type="predicted"/>
<feature type="non-terminal residue" evidence="1">
    <location>
        <position position="1"/>
    </location>
</feature>
<dbReference type="AlphaFoldDB" id="A0A813A0Z5"/>
<feature type="non-terminal residue" evidence="1">
    <location>
        <position position="98"/>
    </location>
</feature>
<protein>
    <submittedName>
        <fullName evidence="1">IRX7 protein</fullName>
    </submittedName>
</protein>
<gene>
    <name evidence="1" type="primary">IRX7</name>
    <name evidence="1" type="ORF">SNEC2469_LOCUS26345</name>
</gene>
<evidence type="ECO:0000313" key="2">
    <source>
        <dbReference type="Proteomes" id="UP000601435"/>
    </source>
</evidence>
<sequence length="98" mass="10595">LACCAGRALFERGRFTPRSPASHFEFALTVPVPPKMSDKVSKKVAELAPDGLQPGQFLPAEAVEEWQPAVLVEGSLQLNVRISEQDPLPAAAVMELLK</sequence>